<comment type="caution">
    <text evidence="2">The sequence shown here is derived from an EMBL/GenBank/DDBJ whole genome shotgun (WGS) entry which is preliminary data.</text>
</comment>
<evidence type="ECO:0000313" key="3">
    <source>
        <dbReference type="Proteomes" id="UP000680304"/>
    </source>
</evidence>
<proteinExistence type="predicted"/>
<dbReference type="Proteomes" id="UP000680304">
    <property type="component" value="Unassembled WGS sequence"/>
</dbReference>
<dbReference type="Pfam" id="PF05721">
    <property type="entry name" value="PhyH"/>
    <property type="match status" value="1"/>
</dbReference>
<feature type="region of interest" description="Disordered" evidence="1">
    <location>
        <begin position="242"/>
        <end position="285"/>
    </location>
</feature>
<feature type="compositionally biased region" description="Polar residues" evidence="1">
    <location>
        <begin position="243"/>
        <end position="257"/>
    </location>
</feature>
<organism evidence="2 3">
    <name type="scientific">Paenibacillus cisolokensis</name>
    <dbReference type="NCBI Taxonomy" id="1658519"/>
    <lineage>
        <taxon>Bacteria</taxon>
        <taxon>Bacillati</taxon>
        <taxon>Bacillota</taxon>
        <taxon>Bacilli</taxon>
        <taxon>Bacillales</taxon>
        <taxon>Paenibacillaceae</taxon>
        <taxon>Paenibacillus</taxon>
    </lineage>
</organism>
<dbReference type="Gene3D" id="2.60.120.620">
    <property type="entry name" value="q2cbj1_9rhob like domain"/>
    <property type="match status" value="1"/>
</dbReference>
<protein>
    <recommendedName>
        <fullName evidence="4">Phytanoyl-CoA dioxygenase</fullName>
    </recommendedName>
</protein>
<dbReference type="EMBL" id="BOVJ01000064">
    <property type="protein sequence ID" value="GIQ63534.1"/>
    <property type="molecule type" value="Genomic_DNA"/>
</dbReference>
<dbReference type="SUPFAM" id="SSF51197">
    <property type="entry name" value="Clavaminate synthase-like"/>
    <property type="match status" value="1"/>
</dbReference>
<gene>
    <name evidence="2" type="ORF">PACILC2_21020</name>
</gene>
<name>A0ABQ4N5P0_9BACL</name>
<dbReference type="RefSeq" id="WP_213528641.1">
    <property type="nucleotide sequence ID" value="NZ_BOVJ01000064.1"/>
</dbReference>
<dbReference type="PANTHER" id="PTHR20883">
    <property type="entry name" value="PHYTANOYL-COA DIOXYGENASE DOMAIN CONTAINING 1"/>
    <property type="match status" value="1"/>
</dbReference>
<reference evidence="2 3" key="1">
    <citation type="submission" date="2021-04" db="EMBL/GenBank/DDBJ databases">
        <title>Draft genome sequence of Paenibacillus cisolokensis, LC2-13A.</title>
        <authorList>
            <person name="Uke A."/>
            <person name="Chhe C."/>
            <person name="Baramee S."/>
            <person name="Kosugi A."/>
        </authorList>
    </citation>
    <scope>NUCLEOTIDE SEQUENCE [LARGE SCALE GENOMIC DNA]</scope>
    <source>
        <strain evidence="2 3">LC2-13A</strain>
    </source>
</reference>
<keyword evidence="3" id="KW-1185">Reference proteome</keyword>
<evidence type="ECO:0000256" key="1">
    <source>
        <dbReference type="SAM" id="MobiDB-lite"/>
    </source>
</evidence>
<dbReference type="InterPro" id="IPR008775">
    <property type="entry name" value="Phytyl_CoA_dOase-like"/>
</dbReference>
<sequence>MVDKLAGANLSEADLRHFETEGYLIVRGLFAADEVEALRRNFAEMHAQRSIPGCFEALPIEEARRQGSILKAYPRMMHPHRVNRLSMDYMLDPRVMDILAALLGEEPIAAQSMFYWKPPGAEGQALHQDNFYLKVEPGTCIAAWTAIDDADEENGGLFVVPKSQHEPIQCPHQADPSQSFTVDEVDVPEGLTPMPTTLKAGDVLFFNGSVIHGSYPNRSKDRFRRAFICHYAGESAEKIGNGTRRSITGRAKSSNGRTMREAGRAAPNSPQPGRTESTYGLPVSPFRRMPRKRGDFQIPSFSCFVIDERDKHISKVYGLLNLSGKRQGLT</sequence>
<dbReference type="PANTHER" id="PTHR20883:SF48">
    <property type="entry name" value="ECTOINE DIOXYGENASE"/>
    <property type="match status" value="1"/>
</dbReference>
<accession>A0ABQ4N5P0</accession>
<evidence type="ECO:0008006" key="4">
    <source>
        <dbReference type="Google" id="ProtNLM"/>
    </source>
</evidence>
<evidence type="ECO:0000313" key="2">
    <source>
        <dbReference type="EMBL" id="GIQ63534.1"/>
    </source>
</evidence>